<dbReference type="CDD" id="cd00082">
    <property type="entry name" value="HisKA"/>
    <property type="match status" value="1"/>
</dbReference>
<feature type="domain" description="PAC" evidence="13">
    <location>
        <begin position="581"/>
        <end position="632"/>
    </location>
</feature>
<dbReference type="NCBIfam" id="TIGR00229">
    <property type="entry name" value="sensory_box"/>
    <property type="match status" value="1"/>
</dbReference>
<dbReference type="SMART" id="SM00448">
    <property type="entry name" value="REC"/>
    <property type="match status" value="1"/>
</dbReference>
<dbReference type="PROSITE" id="PS50109">
    <property type="entry name" value="HIS_KIN"/>
    <property type="match status" value="1"/>
</dbReference>
<keyword evidence="4 9" id="KW-0597">Phosphoprotein</keyword>
<evidence type="ECO:0000256" key="4">
    <source>
        <dbReference type="ARBA" id="ARBA00022553"/>
    </source>
</evidence>
<name>A0A6N2XV03_9FIRM</name>
<dbReference type="Pfam" id="PF08447">
    <property type="entry name" value="PAS_3"/>
    <property type="match status" value="2"/>
</dbReference>
<evidence type="ECO:0000313" key="14">
    <source>
        <dbReference type="EMBL" id="VYT57496.1"/>
    </source>
</evidence>
<evidence type="ECO:0000256" key="9">
    <source>
        <dbReference type="PROSITE-ProRule" id="PRU00169"/>
    </source>
</evidence>
<organism evidence="14">
    <name type="scientific">Enterocloster bolteae</name>
    <dbReference type="NCBI Taxonomy" id="208479"/>
    <lineage>
        <taxon>Bacteria</taxon>
        <taxon>Bacillati</taxon>
        <taxon>Bacillota</taxon>
        <taxon>Clostridia</taxon>
        <taxon>Lachnospirales</taxon>
        <taxon>Lachnospiraceae</taxon>
        <taxon>Enterocloster</taxon>
    </lineage>
</organism>
<keyword evidence="7" id="KW-0902">Two-component regulatory system</keyword>
<dbReference type="Gene3D" id="3.30.565.10">
    <property type="entry name" value="Histidine kinase-like ATPase, C-terminal domain"/>
    <property type="match status" value="1"/>
</dbReference>
<dbReference type="EMBL" id="CACRTF010000032">
    <property type="protein sequence ID" value="VYT57496.1"/>
    <property type="molecule type" value="Genomic_DNA"/>
</dbReference>
<feature type="domain" description="PAS" evidence="12">
    <location>
        <begin position="261"/>
        <end position="337"/>
    </location>
</feature>
<dbReference type="SUPFAM" id="SSF55785">
    <property type="entry name" value="PYP-like sensor domain (PAS domain)"/>
    <property type="match status" value="3"/>
</dbReference>
<evidence type="ECO:0000256" key="8">
    <source>
        <dbReference type="ARBA" id="ARBA00024867"/>
    </source>
</evidence>
<evidence type="ECO:0000259" key="13">
    <source>
        <dbReference type="PROSITE" id="PS50113"/>
    </source>
</evidence>
<feature type="domain" description="Histidine kinase" evidence="10">
    <location>
        <begin position="1048"/>
        <end position="1271"/>
    </location>
</feature>
<dbReference type="CDD" id="cd16922">
    <property type="entry name" value="HATPase_EvgS-ArcB-TorS-like"/>
    <property type="match status" value="1"/>
</dbReference>
<dbReference type="InterPro" id="IPR000700">
    <property type="entry name" value="PAS-assoc_C"/>
</dbReference>
<dbReference type="GO" id="GO:0000155">
    <property type="term" value="F:phosphorelay sensor kinase activity"/>
    <property type="evidence" value="ECO:0007669"/>
    <property type="project" value="InterPro"/>
</dbReference>
<evidence type="ECO:0000259" key="11">
    <source>
        <dbReference type="PROSITE" id="PS50110"/>
    </source>
</evidence>
<dbReference type="CDD" id="cd00130">
    <property type="entry name" value="PAS"/>
    <property type="match status" value="2"/>
</dbReference>
<dbReference type="InterPro" id="IPR003594">
    <property type="entry name" value="HATPase_dom"/>
</dbReference>
<evidence type="ECO:0000256" key="7">
    <source>
        <dbReference type="ARBA" id="ARBA00023012"/>
    </source>
</evidence>
<dbReference type="InterPro" id="IPR036097">
    <property type="entry name" value="HisK_dim/P_sf"/>
</dbReference>
<comment type="function">
    <text evidence="8">May play the central regulatory role in sporulation. It may be an element of the effector pathway responsible for the activation of sporulation genes in response to nutritional stress. Spo0A may act in concert with spo0H (a sigma factor) to control the expression of some genes that are critical to the sporulation process.</text>
</comment>
<dbReference type="InterPro" id="IPR003661">
    <property type="entry name" value="HisK_dim/P_dom"/>
</dbReference>
<dbReference type="Gene3D" id="3.30.450.20">
    <property type="entry name" value="PAS domain"/>
    <property type="match status" value="3"/>
</dbReference>
<dbReference type="InterPro" id="IPR035965">
    <property type="entry name" value="PAS-like_dom_sf"/>
</dbReference>
<sequence length="1421" mass="161593">MFQNPFHERSSETLASVLNNAPASIIVCSAKSRALLYANERACKLFIKEDYRPGITCYEAAGHGKPCPFCQYEEQNSLEFTVRNHMEPVTRRIYQISSKMIDWEGEPAYIEYIVDVTEDQTKTERYRNRSEELDRTLCSIPCGLCIYLYQDGILRPVFHNPAFYEIMGCTEEQVRYVKQKTEYLSIYPEELEPLRAELCRAIQCNGRVNFDYRIWNSDKQLYNCIHLDGAVIPQEDGSKLLYSVYSDVSKRYRLETELSDTRMKMEHLVNSIPGGIVSYELQGKKAVPDFVSDGLLALSGYSRNEFNELVKGNTIDLIYEADRGRVLSAAYSAVESGLVMDVSCRIRHKEGHLVWTHINGRRIGPKAETMRFYAVFTGMSEDAILFRNIANETADRVYVIDKESYELFYTSETSGGLCRSGDCIGQKCYTALYGKSKPCEFCTLKSHAPDGAAHRMDYHENGRFYSTRFRETLWNGIPAYLKYVRDVTEEVKAQKEKENIEQYFQILVRKLPGGVAVVRIDKDGHKKPEYFSDGYAMLCGMSMEEVWKSYGEDGMAVVHPEDVEQLNAELSDFAASGQDQREFTYRIKRGDGEYIWIKNTASILRRGEGEMILYASYRDLTMELKEQEQIRRQYRELILQHYRTPGPNALIVGHCNVTRNQITEISDYTDSGLLECFGAERDAFFTGISTLILDEKERLVYLNRFLNEPARAAFQAGEGDLELDCFIRLPKDVRGRYVKFKVNLVEEPDTGDITGILTVYDITEQTIADRNLQKLSTSGYDLIADVDLLNDSCTIISGGLEKDDTSAKSGRHSDRLAYMMERQLVPKDRQRIIKMLEPQYILERLRQEDPYSFSYSIMGGAGEIQTKKLTVSAADLRLGRVCLARADITDSVREQQGLLNVVAYTFEMLGIIHLGSRNITLYTHQAVLQVLEPGQTSIDSWLEDISKKYIPEGGAEEVKRCFGLNNMLARLEERPGGYDFVLPCLEENQRRYKQINILWGDRDHKMICIVRQDVTETMTAERRSKETLERALALAEEANRAKSDFLSSMSHDIRTPMNAIMGMTTLARAHIDQREKVENCLQKITLSSRHLLSLINDILDMSKIEQSKITLNYDNVCLLSLLEQLASMMGQQAQEAGLQFDVRTSNIIHPDFYGDALRINQILINILGNAVKFTPEGGTVTFLTEEIPPARGTEYVRYCFTIRDTGIGMPESFLSHLFEPFTRNRNTQRVEGSGLGLSITKGLIELMGGKLYVESREREGTAFRVELEYKIALEDNKGKTAKTMVSPAISGENRLADRCLLVAEDNEINAEVLSELLLLQGIRTVVKTNGVQVLHEFRRAAYGTYDAVLMDIQMPEMNGYEAARAIRNLEQETGRHIPIIAMTANAFAEDIQEAMKAGMDAHVAKPIDMPALLKTLDKLMV</sequence>
<dbReference type="Pfam" id="PF00072">
    <property type="entry name" value="Response_reg"/>
    <property type="match status" value="1"/>
</dbReference>
<reference evidence="14" key="1">
    <citation type="submission" date="2019-11" db="EMBL/GenBank/DDBJ databases">
        <authorList>
            <person name="Feng L."/>
        </authorList>
    </citation>
    <scope>NUCLEOTIDE SEQUENCE</scope>
    <source>
        <strain evidence="14">CbolteaeLFYP116</strain>
    </source>
</reference>
<dbReference type="InterPro" id="IPR004358">
    <property type="entry name" value="Sig_transdc_His_kin-like_C"/>
</dbReference>
<evidence type="ECO:0000259" key="10">
    <source>
        <dbReference type="PROSITE" id="PS50109"/>
    </source>
</evidence>
<dbReference type="InterPro" id="IPR005467">
    <property type="entry name" value="His_kinase_dom"/>
</dbReference>
<gene>
    <name evidence="14" type="primary">rpfC_1</name>
    <name evidence="14" type="ORF">CBLFYP116_00558</name>
</gene>
<dbReference type="SUPFAM" id="SSF47384">
    <property type="entry name" value="Homodimeric domain of signal transducing histidine kinase"/>
    <property type="match status" value="1"/>
</dbReference>
<dbReference type="InterPro" id="IPR036890">
    <property type="entry name" value="HATPase_C_sf"/>
</dbReference>
<evidence type="ECO:0000256" key="3">
    <source>
        <dbReference type="ARBA" id="ARBA00018672"/>
    </source>
</evidence>
<evidence type="ECO:0000256" key="6">
    <source>
        <dbReference type="ARBA" id="ARBA00022777"/>
    </source>
</evidence>
<feature type="domain" description="PAS" evidence="12">
    <location>
        <begin position="517"/>
        <end position="577"/>
    </location>
</feature>
<protein>
    <recommendedName>
        <fullName evidence="3">Stage 0 sporulation protein A homolog</fullName>
        <ecNumber evidence="2">2.7.13.3</ecNumber>
    </recommendedName>
</protein>
<dbReference type="PANTHER" id="PTHR43047:SF64">
    <property type="entry name" value="HISTIDINE KINASE CONTAINING CHEY-HOMOLOGOUS RECEIVER DOMAIN AND PAS DOMAIN-RELATED"/>
    <property type="match status" value="1"/>
</dbReference>
<dbReference type="PANTHER" id="PTHR43047">
    <property type="entry name" value="TWO-COMPONENT HISTIDINE PROTEIN KINASE"/>
    <property type="match status" value="1"/>
</dbReference>
<evidence type="ECO:0000256" key="1">
    <source>
        <dbReference type="ARBA" id="ARBA00000085"/>
    </source>
</evidence>
<keyword evidence="5 14" id="KW-0808">Transferase</keyword>
<dbReference type="SUPFAM" id="SSF52172">
    <property type="entry name" value="CheY-like"/>
    <property type="match status" value="1"/>
</dbReference>
<dbReference type="SMART" id="SM00388">
    <property type="entry name" value="HisKA"/>
    <property type="match status" value="1"/>
</dbReference>
<dbReference type="PROSITE" id="PS50110">
    <property type="entry name" value="RESPONSE_REGULATORY"/>
    <property type="match status" value="1"/>
</dbReference>
<comment type="catalytic activity">
    <reaction evidence="1">
        <text>ATP + protein L-histidine = ADP + protein N-phospho-L-histidine.</text>
        <dbReference type="EC" id="2.7.13.3"/>
    </reaction>
</comment>
<dbReference type="InterPro" id="IPR000014">
    <property type="entry name" value="PAS"/>
</dbReference>
<dbReference type="Pfam" id="PF00512">
    <property type="entry name" value="HisKA"/>
    <property type="match status" value="1"/>
</dbReference>
<evidence type="ECO:0000256" key="5">
    <source>
        <dbReference type="ARBA" id="ARBA00022679"/>
    </source>
</evidence>
<dbReference type="InterPro" id="IPR013655">
    <property type="entry name" value="PAS_fold_3"/>
</dbReference>
<dbReference type="PROSITE" id="PS50112">
    <property type="entry name" value="PAS"/>
    <property type="match status" value="2"/>
</dbReference>
<feature type="domain" description="Response regulatory" evidence="11">
    <location>
        <begin position="1299"/>
        <end position="1420"/>
    </location>
</feature>
<dbReference type="Gene3D" id="1.10.287.130">
    <property type="match status" value="1"/>
</dbReference>
<dbReference type="Pfam" id="PF02518">
    <property type="entry name" value="HATPase_c"/>
    <property type="match status" value="1"/>
</dbReference>
<accession>A0A6N2XV03</accession>
<dbReference type="PROSITE" id="PS50113">
    <property type="entry name" value="PAC"/>
    <property type="match status" value="1"/>
</dbReference>
<dbReference type="InterPro" id="IPR011006">
    <property type="entry name" value="CheY-like_superfamily"/>
</dbReference>
<dbReference type="CDD" id="cd17546">
    <property type="entry name" value="REC_hyHK_CKI1_RcsC-like"/>
    <property type="match status" value="1"/>
</dbReference>
<dbReference type="SUPFAM" id="SSF55874">
    <property type="entry name" value="ATPase domain of HSP90 chaperone/DNA topoisomerase II/histidine kinase"/>
    <property type="match status" value="1"/>
</dbReference>
<keyword evidence="6" id="KW-0418">Kinase</keyword>
<evidence type="ECO:0000256" key="2">
    <source>
        <dbReference type="ARBA" id="ARBA00012438"/>
    </source>
</evidence>
<dbReference type="SMART" id="SM00387">
    <property type="entry name" value="HATPase_c"/>
    <property type="match status" value="1"/>
</dbReference>
<dbReference type="RefSeq" id="WP_002578777.1">
    <property type="nucleotide sequence ID" value="NZ_BAABZS010000001.1"/>
</dbReference>
<feature type="modified residue" description="4-aspartylphosphate" evidence="9">
    <location>
        <position position="1351"/>
    </location>
</feature>
<dbReference type="PRINTS" id="PR00344">
    <property type="entry name" value="BCTRLSENSOR"/>
</dbReference>
<evidence type="ECO:0000259" key="12">
    <source>
        <dbReference type="PROSITE" id="PS50112"/>
    </source>
</evidence>
<dbReference type="Gene3D" id="3.40.50.2300">
    <property type="match status" value="1"/>
</dbReference>
<dbReference type="InterPro" id="IPR001789">
    <property type="entry name" value="Sig_transdc_resp-reg_receiver"/>
</dbReference>
<dbReference type="EC" id="2.7.13.3" evidence="2"/>
<proteinExistence type="predicted"/>